<dbReference type="Proteomes" id="UP000229340">
    <property type="component" value="Plasmid pNP7-1"/>
</dbReference>
<proteinExistence type="predicted"/>
<evidence type="ECO:0000259" key="1">
    <source>
        <dbReference type="Pfam" id="PF14207"/>
    </source>
</evidence>
<protein>
    <recommendedName>
        <fullName evidence="1">DpnD/PcfM-like C-terminal domain-containing protein</fullName>
    </recommendedName>
</protein>
<organism evidence="2 4">
    <name type="scientific">Faucicola osloensis</name>
    <name type="common">Moraxella osloensis</name>
    <dbReference type="NCBI Taxonomy" id="34062"/>
    <lineage>
        <taxon>Bacteria</taxon>
        <taxon>Pseudomonadati</taxon>
        <taxon>Pseudomonadota</taxon>
        <taxon>Gammaproteobacteria</taxon>
        <taxon>Moraxellales</taxon>
        <taxon>Moraxellaceae</taxon>
        <taxon>Faucicola</taxon>
    </lineage>
</organism>
<evidence type="ECO:0000313" key="2">
    <source>
        <dbReference type="EMBL" id="ATR79787.1"/>
    </source>
</evidence>
<reference evidence="2" key="3">
    <citation type="journal article" date="2018" name="Misainmurhag Hoiji">
        <title>Complete genome sequence of multidrug-resistant Moraxella osloensis NP7 with multiple plasmids isolated from human skin.</title>
        <authorList>
            <person name="Ganzorig M."/>
            <person name="Lim J.Y."/>
            <person name="Hwang I."/>
            <person name="Lee K."/>
        </authorList>
    </citation>
    <scope>NUCLEOTIDE SEQUENCE</scope>
    <source>
        <strain evidence="2">NP7</strain>
        <plasmid evidence="2">pNP7-1</plasmid>
    </source>
</reference>
<dbReference type="InterPro" id="IPR025575">
    <property type="entry name" value="DpnD/PcfM_C"/>
</dbReference>
<reference evidence="4" key="1">
    <citation type="submission" date="2017-10" db="EMBL/GenBank/DDBJ databases">
        <title>Complete genome sequence of Moraxella osloensis NP7 isolated from human skin.</title>
        <authorList>
            <person name="Lee K."/>
            <person name="Lim J.Y."/>
            <person name="Hwang I."/>
        </authorList>
    </citation>
    <scope>NUCLEOTIDE SEQUENCE [LARGE SCALE GENOMIC DNA]</scope>
    <source>
        <strain evidence="4">NP7</strain>
        <plasmid evidence="4">pnp7-1</plasmid>
    </source>
</reference>
<evidence type="ECO:0000313" key="3">
    <source>
        <dbReference type="EMBL" id="MDI4510870.1"/>
    </source>
</evidence>
<reference evidence="2" key="2">
    <citation type="journal article" date="2018" name="Genome Announc.">
        <title>Complete Genome Sequences of Three Moraxella osloensis Strains Isolated from Human Skin.</title>
        <authorList>
            <person name="Lim J.Y."/>
            <person name="Hwang I."/>
            <person name="Ganzorig M."/>
            <person name="Huang S.L."/>
            <person name="Cho G.S."/>
            <person name="Franz C.M.A.P."/>
            <person name="Lee K."/>
        </authorList>
    </citation>
    <scope>NUCLEOTIDE SEQUENCE</scope>
    <source>
        <strain evidence="2">NP7</strain>
        <plasmid evidence="2">pNP7-1</plasmid>
    </source>
</reference>
<dbReference type="EMBL" id="CP024444">
    <property type="protein sequence ID" value="ATR79787.1"/>
    <property type="molecule type" value="Genomic_DNA"/>
</dbReference>
<name>A0A2D2LXP2_FAUOS</name>
<feature type="domain" description="DpnD/PcfM-like C-terminal" evidence="1">
    <location>
        <begin position="48"/>
        <end position="89"/>
    </location>
</feature>
<dbReference type="EMBL" id="SSCJ01000014">
    <property type="protein sequence ID" value="MDI4510870.1"/>
    <property type="molecule type" value="Genomic_DNA"/>
</dbReference>
<keyword evidence="2" id="KW-0614">Plasmid</keyword>
<accession>A0A2D2LXP2</accession>
<dbReference type="AlphaFoldDB" id="A0A2D2LXP2"/>
<geneLocation type="plasmid" evidence="4">
    <name>pnp7-1</name>
</geneLocation>
<geneLocation type="plasmid" evidence="2">
    <name>pNP7-1</name>
</geneLocation>
<sequence>MTIRKTAKLMNVTTLNGTNSLPTYSLTIRVQDRLAPNQTTRKTTMPSYDIEIIETASKIVTVEADSESDAVRLVNDKYRNQDILLDASDGDVNHDYEIKAYRDDVDEDD</sequence>
<evidence type="ECO:0000313" key="4">
    <source>
        <dbReference type="Proteomes" id="UP000229340"/>
    </source>
</evidence>
<gene>
    <name evidence="3" type="ORF">E6P75_11760</name>
    <name evidence="2" type="ORF">NP7_10510</name>
</gene>
<dbReference type="Pfam" id="PF14207">
    <property type="entry name" value="DpnD-PcfM"/>
    <property type="match status" value="1"/>
</dbReference>
<reference evidence="3" key="4">
    <citation type="submission" date="2019-04" db="EMBL/GenBank/DDBJ databases">
        <title>Moraxella osloensis CCUG 73412, isolated from corneal scrapings as causative agent of keratitis.</title>
        <authorList>
            <person name="Connolly G."/>
            <person name="Jaen-Luchoro D."/>
            <person name="Pinyeiro-Iglesias B."/>
            <person name="Curry A."/>
            <person name="Knowles S."/>
            <person name="Moore E.R.B."/>
        </authorList>
    </citation>
    <scope>NUCLEOTIDE SEQUENCE</scope>
    <source>
        <strain evidence="3">CCUG 73412</strain>
    </source>
</reference>